<proteinExistence type="predicted"/>
<dbReference type="Proteomes" id="UP000215509">
    <property type="component" value="Unassembled WGS sequence"/>
</dbReference>
<dbReference type="Pfam" id="PF13798">
    <property type="entry name" value="PCYCGC"/>
    <property type="match status" value="1"/>
</dbReference>
<dbReference type="EMBL" id="NMQW01000008">
    <property type="protein sequence ID" value="OXM87365.1"/>
    <property type="molecule type" value="Genomic_DNA"/>
</dbReference>
<name>A0A229UW58_9BACL</name>
<sequence length="160" mass="17963">MRQWTKYLVIPCLLLTITACGSKPASHEHEAHQLANGDIQETTKSVQVLPSFLDKKDPQMKQIYQLAASHADLLQWIPCYCGCGESAGHQSNQNCFVKEIRQDGSVVWDDHGTRCNVCLEIAVYSVKMKQEGKTDKEIRSFIDSKYQKGYASPTKTPMPA</sequence>
<evidence type="ECO:0000256" key="1">
    <source>
        <dbReference type="SAM" id="SignalP"/>
    </source>
</evidence>
<keyword evidence="1" id="KW-0732">Signal</keyword>
<feature type="chain" id="PRO_5039178830" description="Lipoprotein" evidence="1">
    <location>
        <begin position="23"/>
        <end position="160"/>
    </location>
</feature>
<feature type="signal peptide" evidence="1">
    <location>
        <begin position="1"/>
        <end position="22"/>
    </location>
</feature>
<protein>
    <recommendedName>
        <fullName evidence="4">Lipoprotein</fullName>
    </recommendedName>
</protein>
<dbReference type="RefSeq" id="WP_094014113.1">
    <property type="nucleotide sequence ID" value="NZ_NMQW01000008.1"/>
</dbReference>
<organism evidence="2 3">
    <name type="scientific">Paenibacillus rigui</name>
    <dbReference type="NCBI Taxonomy" id="554312"/>
    <lineage>
        <taxon>Bacteria</taxon>
        <taxon>Bacillati</taxon>
        <taxon>Bacillota</taxon>
        <taxon>Bacilli</taxon>
        <taxon>Bacillales</taxon>
        <taxon>Paenibacillaceae</taxon>
        <taxon>Paenibacillus</taxon>
    </lineage>
</organism>
<reference evidence="2 3" key="1">
    <citation type="submission" date="2017-07" db="EMBL/GenBank/DDBJ databases">
        <title>Genome sequencing and assembly of Paenibacillus rigui.</title>
        <authorList>
            <person name="Mayilraj S."/>
        </authorList>
    </citation>
    <scope>NUCLEOTIDE SEQUENCE [LARGE SCALE GENOMIC DNA]</scope>
    <source>
        <strain evidence="2 3">JCM 16352</strain>
    </source>
</reference>
<evidence type="ECO:0000313" key="2">
    <source>
        <dbReference type="EMBL" id="OXM87365.1"/>
    </source>
</evidence>
<dbReference type="AlphaFoldDB" id="A0A229UW58"/>
<evidence type="ECO:0008006" key="4">
    <source>
        <dbReference type="Google" id="ProtNLM"/>
    </source>
</evidence>
<accession>A0A229UW58</accession>
<comment type="caution">
    <text evidence="2">The sequence shown here is derived from an EMBL/GenBank/DDBJ whole genome shotgun (WGS) entry which is preliminary data.</text>
</comment>
<keyword evidence="3" id="KW-1185">Reference proteome</keyword>
<dbReference type="PROSITE" id="PS51257">
    <property type="entry name" value="PROKAR_LIPOPROTEIN"/>
    <property type="match status" value="1"/>
</dbReference>
<evidence type="ECO:0000313" key="3">
    <source>
        <dbReference type="Proteomes" id="UP000215509"/>
    </source>
</evidence>
<dbReference type="OrthoDB" id="2654667at2"/>
<gene>
    <name evidence="2" type="ORF">CF651_06200</name>
</gene>
<dbReference type="InterPro" id="IPR025673">
    <property type="entry name" value="PCYCGC"/>
</dbReference>